<sequence>MESVHMAELETQCTTPELNTLESECVTAHSGVGGGYHTDTPLIKTETDLGPTDTGYFKTESLDSTDLGCVTHLHPDQIKAEPDYGGYIQAQHISDLQDTWVHIKSDDLKFESSESLVSGPMGTVMDGATVNHRGQTEPWKHTGEPNSNCKNKGVCVKMASAHTFENPQPSRPKWEWKCCDPLRRHRKPAKKSLRPTTVNAAHKYSNVMHLKVSPGNKLCPSCIIILHRKCKGNPSPDPDPDHAEKEMEAERLQSR</sequence>
<evidence type="ECO:0000313" key="3">
    <source>
        <dbReference type="Proteomes" id="UP001152803"/>
    </source>
</evidence>
<dbReference type="OrthoDB" id="8963769at2759"/>
<name>A0A9Q1CX39_CONCO</name>
<reference evidence="2" key="1">
    <citation type="journal article" date="2023" name="Science">
        <title>Genome structures resolve the early diversification of teleost fishes.</title>
        <authorList>
            <person name="Parey E."/>
            <person name="Louis A."/>
            <person name="Montfort J."/>
            <person name="Bouchez O."/>
            <person name="Roques C."/>
            <person name="Iampietro C."/>
            <person name="Lluch J."/>
            <person name="Castinel A."/>
            <person name="Donnadieu C."/>
            <person name="Desvignes T."/>
            <person name="Floi Bucao C."/>
            <person name="Jouanno E."/>
            <person name="Wen M."/>
            <person name="Mejri S."/>
            <person name="Dirks R."/>
            <person name="Jansen H."/>
            <person name="Henkel C."/>
            <person name="Chen W.J."/>
            <person name="Zahm M."/>
            <person name="Cabau C."/>
            <person name="Klopp C."/>
            <person name="Thompson A.W."/>
            <person name="Robinson-Rechavi M."/>
            <person name="Braasch I."/>
            <person name="Lecointre G."/>
            <person name="Bobe J."/>
            <person name="Postlethwait J.H."/>
            <person name="Berthelot C."/>
            <person name="Roest Crollius H."/>
            <person name="Guiguen Y."/>
        </authorList>
    </citation>
    <scope>NUCLEOTIDE SEQUENCE</scope>
    <source>
        <strain evidence="2">Concon-B</strain>
    </source>
</reference>
<dbReference type="AlphaFoldDB" id="A0A9Q1CX39"/>
<dbReference type="Proteomes" id="UP001152803">
    <property type="component" value="Unassembled WGS sequence"/>
</dbReference>
<accession>A0A9Q1CX39</accession>
<proteinExistence type="predicted"/>
<protein>
    <submittedName>
        <fullName evidence="2">Uncharacterized protein</fullName>
    </submittedName>
</protein>
<dbReference type="EMBL" id="JAFJMO010000017">
    <property type="protein sequence ID" value="KAJ8252217.1"/>
    <property type="molecule type" value="Genomic_DNA"/>
</dbReference>
<feature type="region of interest" description="Disordered" evidence="1">
    <location>
        <begin position="231"/>
        <end position="255"/>
    </location>
</feature>
<gene>
    <name evidence="2" type="ORF">COCON_G00215290</name>
</gene>
<comment type="caution">
    <text evidence="2">The sequence shown here is derived from an EMBL/GenBank/DDBJ whole genome shotgun (WGS) entry which is preliminary data.</text>
</comment>
<evidence type="ECO:0000256" key="1">
    <source>
        <dbReference type="SAM" id="MobiDB-lite"/>
    </source>
</evidence>
<feature type="compositionally biased region" description="Basic and acidic residues" evidence="1">
    <location>
        <begin position="239"/>
        <end position="255"/>
    </location>
</feature>
<organism evidence="2 3">
    <name type="scientific">Conger conger</name>
    <name type="common">Conger eel</name>
    <name type="synonym">Muraena conger</name>
    <dbReference type="NCBI Taxonomy" id="82655"/>
    <lineage>
        <taxon>Eukaryota</taxon>
        <taxon>Metazoa</taxon>
        <taxon>Chordata</taxon>
        <taxon>Craniata</taxon>
        <taxon>Vertebrata</taxon>
        <taxon>Euteleostomi</taxon>
        <taxon>Actinopterygii</taxon>
        <taxon>Neopterygii</taxon>
        <taxon>Teleostei</taxon>
        <taxon>Anguilliformes</taxon>
        <taxon>Congridae</taxon>
        <taxon>Conger</taxon>
    </lineage>
</organism>
<evidence type="ECO:0000313" key="2">
    <source>
        <dbReference type="EMBL" id="KAJ8252217.1"/>
    </source>
</evidence>
<keyword evidence="3" id="KW-1185">Reference proteome</keyword>